<dbReference type="InterPro" id="IPR001005">
    <property type="entry name" value="SANT/Myb"/>
</dbReference>
<proteinExistence type="predicted"/>
<name>A0ABY4WH83_9BACL</name>
<dbReference type="SMART" id="SM00717">
    <property type="entry name" value="SANT"/>
    <property type="match status" value="1"/>
</dbReference>
<dbReference type="EMBL" id="CP098755">
    <property type="protein sequence ID" value="USG64016.1"/>
    <property type="molecule type" value="Genomic_DNA"/>
</dbReference>
<sequence length="260" mass="30242">MGIGRTWTSEDIAYLEDSWGTVSIRHIVKKLGRSVSAVKQKAQRIGLGDPTLHYEGITISQLMKALDKSYNTVYVWIRKYGMPVKEKLFVQEMRVKVISYDDFWKWAEQHKELLNFAKMEPGMLGAEPEWVKVKRSADQLRSQKTWQSVAWSAAEDQQLRQMVKLSGMTYPKLAAHFNRSEASIKRRLYDLNIKFRPERLNNHIKYTPEEIKQLVKMACQGYSYETIAQKLGKSALGVRGKLERMGFDFKKRKFPDDQAV</sequence>
<evidence type="ECO:0000313" key="3">
    <source>
        <dbReference type="Proteomes" id="UP001056500"/>
    </source>
</evidence>
<evidence type="ECO:0000313" key="2">
    <source>
        <dbReference type="EMBL" id="USG64016.1"/>
    </source>
</evidence>
<accession>A0ABY4WH83</accession>
<gene>
    <name evidence="2" type="ORF">NDK47_17860</name>
</gene>
<evidence type="ECO:0000259" key="1">
    <source>
        <dbReference type="SMART" id="SM00717"/>
    </source>
</evidence>
<dbReference type="RefSeq" id="WP_251871103.1">
    <property type="nucleotide sequence ID" value="NZ_CP098755.1"/>
</dbReference>
<dbReference type="Gene3D" id="1.10.10.60">
    <property type="entry name" value="Homeodomain-like"/>
    <property type="match status" value="1"/>
</dbReference>
<feature type="domain" description="Myb-like" evidence="1">
    <location>
        <begin position="147"/>
        <end position="194"/>
    </location>
</feature>
<reference evidence="2" key="1">
    <citation type="submission" date="2022-06" db="EMBL/GenBank/DDBJ databases">
        <title>Genome sequencing of Brevibacillus sp. BB3-R1.</title>
        <authorList>
            <person name="Heo J."/>
            <person name="Lee D."/>
            <person name="Won M."/>
            <person name="Han B.-H."/>
            <person name="Hong S.-B."/>
            <person name="Kwon S.-W."/>
        </authorList>
    </citation>
    <scope>NUCLEOTIDE SEQUENCE</scope>
    <source>
        <strain evidence="2">BB3-R1</strain>
    </source>
</reference>
<protein>
    <recommendedName>
        <fullName evidence="1">Myb-like domain-containing protein</fullName>
    </recommendedName>
</protein>
<keyword evidence="3" id="KW-1185">Reference proteome</keyword>
<dbReference type="Proteomes" id="UP001056500">
    <property type="component" value="Chromosome"/>
</dbReference>
<organism evidence="2 3">
    <name type="scientific">Brevibacillus ruminantium</name>
    <dbReference type="NCBI Taxonomy" id="2950604"/>
    <lineage>
        <taxon>Bacteria</taxon>
        <taxon>Bacillati</taxon>
        <taxon>Bacillota</taxon>
        <taxon>Bacilli</taxon>
        <taxon>Bacillales</taxon>
        <taxon>Paenibacillaceae</taxon>
        <taxon>Brevibacillus</taxon>
    </lineage>
</organism>